<sequence>MDLIHRFNEGLYEELRISYKLVGCSKKMLDFARCLGSKLRLLLLLPAHGCRMKCHHKATKSYRCGGKSYFVSLRLSVEPQYQLARGKWLYTEHSLRPYV</sequence>
<dbReference type="HOGENOM" id="CLU_2314199_0_0_6"/>
<protein>
    <submittedName>
        <fullName evidence="1">Uncharacterized protein</fullName>
    </submittedName>
</protein>
<evidence type="ECO:0000313" key="2">
    <source>
        <dbReference type="Proteomes" id="UP000001962"/>
    </source>
</evidence>
<dbReference type="AlphaFoldDB" id="Q0A7P9"/>
<keyword evidence="2" id="KW-1185">Reference proteome</keyword>
<accession>Q0A7P9</accession>
<dbReference type="KEGG" id="aeh:Mlg_1794"/>
<evidence type="ECO:0000313" key="1">
    <source>
        <dbReference type="EMBL" id="ABI57138.1"/>
    </source>
</evidence>
<reference evidence="2" key="1">
    <citation type="submission" date="2006-08" db="EMBL/GenBank/DDBJ databases">
        <title>Complete sequence of Alkalilimnicola ehrilichei MLHE-1.</title>
        <authorList>
            <person name="Copeland A."/>
            <person name="Lucas S."/>
            <person name="Lapidus A."/>
            <person name="Barry K."/>
            <person name="Detter J.C."/>
            <person name="Glavina del Rio T."/>
            <person name="Hammon N."/>
            <person name="Israni S."/>
            <person name="Dalin E."/>
            <person name="Tice H."/>
            <person name="Pitluck S."/>
            <person name="Sims D."/>
            <person name="Brettin T."/>
            <person name="Bruce D."/>
            <person name="Han C."/>
            <person name="Tapia R."/>
            <person name="Gilna P."/>
            <person name="Schmutz J."/>
            <person name="Larimer F."/>
            <person name="Land M."/>
            <person name="Hauser L."/>
            <person name="Kyrpides N."/>
            <person name="Mikhailova N."/>
            <person name="Oremland R.S."/>
            <person name="Hoeft S.E."/>
            <person name="Switzer-Blum J."/>
            <person name="Kulp T."/>
            <person name="King G."/>
            <person name="Tabita R."/>
            <person name="Witte B."/>
            <person name="Santini J.M."/>
            <person name="Basu P."/>
            <person name="Hollibaugh J.T."/>
            <person name="Xie G."/>
            <person name="Stolz J.F."/>
            <person name="Richardson P."/>
        </authorList>
    </citation>
    <scope>NUCLEOTIDE SEQUENCE [LARGE SCALE GENOMIC DNA]</scope>
    <source>
        <strain evidence="2">ATCC BAA-1101 / DSM 17681 / MLHE-1</strain>
    </source>
</reference>
<name>Q0A7P9_ALKEH</name>
<gene>
    <name evidence="1" type="ordered locus">Mlg_1794</name>
</gene>
<organism evidence="1 2">
    <name type="scientific">Alkalilimnicola ehrlichii (strain ATCC BAA-1101 / DSM 17681 / MLHE-1)</name>
    <dbReference type="NCBI Taxonomy" id="187272"/>
    <lineage>
        <taxon>Bacteria</taxon>
        <taxon>Pseudomonadati</taxon>
        <taxon>Pseudomonadota</taxon>
        <taxon>Gammaproteobacteria</taxon>
        <taxon>Chromatiales</taxon>
        <taxon>Ectothiorhodospiraceae</taxon>
        <taxon>Alkalilimnicola</taxon>
    </lineage>
</organism>
<dbReference type="Proteomes" id="UP000001962">
    <property type="component" value="Chromosome"/>
</dbReference>
<proteinExistence type="predicted"/>
<dbReference type="EMBL" id="CP000453">
    <property type="protein sequence ID" value="ABI57138.1"/>
    <property type="molecule type" value="Genomic_DNA"/>
</dbReference>